<organism evidence="1 2">
    <name type="scientific">Pseudoduganella umbonata</name>
    <dbReference type="NCBI Taxonomy" id="864828"/>
    <lineage>
        <taxon>Bacteria</taxon>
        <taxon>Pseudomonadati</taxon>
        <taxon>Pseudomonadota</taxon>
        <taxon>Betaproteobacteria</taxon>
        <taxon>Burkholderiales</taxon>
        <taxon>Oxalobacteraceae</taxon>
        <taxon>Telluria group</taxon>
        <taxon>Pseudoduganella</taxon>
    </lineage>
</organism>
<proteinExistence type="predicted"/>
<accession>A0A7W5HAN3</accession>
<evidence type="ECO:0000313" key="1">
    <source>
        <dbReference type="EMBL" id="MBB3220121.1"/>
    </source>
</evidence>
<evidence type="ECO:0000313" key="2">
    <source>
        <dbReference type="Proteomes" id="UP000584325"/>
    </source>
</evidence>
<sequence>MRLTLTTIAVLAIVLLSAAAIVQIDAHGHPVALQLAMN</sequence>
<dbReference type="Proteomes" id="UP000584325">
    <property type="component" value="Unassembled WGS sequence"/>
</dbReference>
<dbReference type="EMBL" id="JACHXS010000001">
    <property type="protein sequence ID" value="MBB3220121.1"/>
    <property type="molecule type" value="Genomic_DNA"/>
</dbReference>
<reference evidence="1 2" key="1">
    <citation type="submission" date="2020-08" db="EMBL/GenBank/DDBJ databases">
        <title>Genomic Encyclopedia of Type Strains, Phase III (KMG-III): the genomes of soil and plant-associated and newly described type strains.</title>
        <authorList>
            <person name="Whitman W."/>
        </authorList>
    </citation>
    <scope>NUCLEOTIDE SEQUENCE [LARGE SCALE GENOMIC DNA]</scope>
    <source>
        <strain evidence="1 2">CECT 7753</strain>
    </source>
</reference>
<gene>
    <name evidence="1" type="ORF">FHS02_000908</name>
</gene>
<protein>
    <submittedName>
        <fullName evidence="1">Uncharacterized protein</fullName>
    </submittedName>
</protein>
<dbReference type="AlphaFoldDB" id="A0A7W5HAN3"/>
<comment type="caution">
    <text evidence="1">The sequence shown here is derived from an EMBL/GenBank/DDBJ whole genome shotgun (WGS) entry which is preliminary data.</text>
</comment>
<name>A0A7W5HAN3_9BURK</name>